<sequence length="186" mass="21462">MYEKAKKKNLQVTKLAKAKGILNDAKKTRKELFDTDSDMDPEVVPITEVKDAQNARNFWQLKYESASTEIERLQKDFNRLEEENKSLQEIAKEVSELRNLNRQLQEKFLSMPAEQDPQTAGPAQQLLNYAEIQGTENFDLGGGVVLHSQTFFDLHKLPDCKKFTKYSRYLGPPGTWFKICDRTEVS</sequence>
<keyword evidence="3" id="KW-1185">Reference proteome</keyword>
<comment type="caution">
    <text evidence="2">The sequence shown here is derived from an EMBL/GenBank/DDBJ whole genome shotgun (WGS) entry which is preliminary data.</text>
</comment>
<evidence type="ECO:0000256" key="1">
    <source>
        <dbReference type="SAM" id="Coils"/>
    </source>
</evidence>
<gene>
    <name evidence="2" type="ORF">JTE90_012383</name>
</gene>
<reference evidence="2 3" key="1">
    <citation type="journal article" date="2022" name="Nat. Ecol. Evol.">
        <title>A masculinizing supergene underlies an exaggerated male reproductive morph in a spider.</title>
        <authorList>
            <person name="Hendrickx F."/>
            <person name="De Corte Z."/>
            <person name="Sonet G."/>
            <person name="Van Belleghem S.M."/>
            <person name="Kostlbacher S."/>
            <person name="Vangestel C."/>
        </authorList>
    </citation>
    <scope>NUCLEOTIDE SEQUENCE [LARGE SCALE GENOMIC DNA]</scope>
    <source>
        <strain evidence="2">W744_W776</strain>
    </source>
</reference>
<keyword evidence="1" id="KW-0175">Coiled coil</keyword>
<feature type="coiled-coil region" evidence="1">
    <location>
        <begin position="56"/>
        <end position="107"/>
    </location>
</feature>
<organism evidence="2 3">
    <name type="scientific">Oedothorax gibbosus</name>
    <dbReference type="NCBI Taxonomy" id="931172"/>
    <lineage>
        <taxon>Eukaryota</taxon>
        <taxon>Metazoa</taxon>
        <taxon>Ecdysozoa</taxon>
        <taxon>Arthropoda</taxon>
        <taxon>Chelicerata</taxon>
        <taxon>Arachnida</taxon>
        <taxon>Araneae</taxon>
        <taxon>Araneomorphae</taxon>
        <taxon>Entelegynae</taxon>
        <taxon>Araneoidea</taxon>
        <taxon>Linyphiidae</taxon>
        <taxon>Erigoninae</taxon>
        <taxon>Oedothorax</taxon>
    </lineage>
</organism>
<dbReference type="EMBL" id="JAFNEN010000916">
    <property type="protein sequence ID" value="KAG8176129.1"/>
    <property type="molecule type" value="Genomic_DNA"/>
</dbReference>
<name>A0AAV6TWK8_9ARAC</name>
<dbReference type="Proteomes" id="UP000827092">
    <property type="component" value="Unassembled WGS sequence"/>
</dbReference>
<evidence type="ECO:0000313" key="3">
    <source>
        <dbReference type="Proteomes" id="UP000827092"/>
    </source>
</evidence>
<evidence type="ECO:0000313" key="2">
    <source>
        <dbReference type="EMBL" id="KAG8176129.1"/>
    </source>
</evidence>
<dbReference type="AlphaFoldDB" id="A0AAV6TWK8"/>
<proteinExistence type="predicted"/>
<accession>A0AAV6TWK8</accession>
<protein>
    <submittedName>
        <fullName evidence="2">Uncharacterized protein</fullName>
    </submittedName>
</protein>